<reference evidence="2 3" key="1">
    <citation type="journal article" date="2014" name="Agronomy (Basel)">
        <title>A Draft Genome Sequence for Ensete ventricosum, the Drought-Tolerant Tree Against Hunger.</title>
        <authorList>
            <person name="Harrison J."/>
            <person name="Moore K.A."/>
            <person name="Paszkiewicz K."/>
            <person name="Jones T."/>
            <person name="Grant M."/>
            <person name="Ambacheew D."/>
            <person name="Muzemil S."/>
            <person name="Studholme D.J."/>
        </authorList>
    </citation>
    <scope>NUCLEOTIDE SEQUENCE [LARGE SCALE GENOMIC DNA]</scope>
</reference>
<dbReference type="Proteomes" id="UP000287651">
    <property type="component" value="Unassembled WGS sequence"/>
</dbReference>
<sequence>MAQARLALCFSLVYQQWLISVTFPDKDGEPQGNEGDVSHLPSSPPFTTDCFDAKPFYPLLMADLSEGELDAPFKPRWLGLMVESGVWLDGSFVVVYEHIALYPALAK</sequence>
<evidence type="ECO:0000256" key="1">
    <source>
        <dbReference type="SAM" id="SignalP"/>
    </source>
</evidence>
<organism evidence="2 3">
    <name type="scientific">Ensete ventricosum</name>
    <name type="common">Abyssinian banana</name>
    <name type="synonym">Musa ensete</name>
    <dbReference type="NCBI Taxonomy" id="4639"/>
    <lineage>
        <taxon>Eukaryota</taxon>
        <taxon>Viridiplantae</taxon>
        <taxon>Streptophyta</taxon>
        <taxon>Embryophyta</taxon>
        <taxon>Tracheophyta</taxon>
        <taxon>Spermatophyta</taxon>
        <taxon>Magnoliopsida</taxon>
        <taxon>Liliopsida</taxon>
        <taxon>Zingiberales</taxon>
        <taxon>Musaceae</taxon>
        <taxon>Ensete</taxon>
    </lineage>
</organism>
<evidence type="ECO:0000313" key="2">
    <source>
        <dbReference type="EMBL" id="RRT59943.1"/>
    </source>
</evidence>
<feature type="signal peptide" evidence="1">
    <location>
        <begin position="1"/>
        <end position="24"/>
    </location>
</feature>
<feature type="chain" id="PRO_5019310990" evidence="1">
    <location>
        <begin position="25"/>
        <end position="107"/>
    </location>
</feature>
<name>A0A426Z7Q1_ENSVE</name>
<proteinExistence type="predicted"/>
<dbReference type="EMBL" id="AMZH03007995">
    <property type="protein sequence ID" value="RRT59943.1"/>
    <property type="molecule type" value="Genomic_DNA"/>
</dbReference>
<dbReference type="AlphaFoldDB" id="A0A426Z7Q1"/>
<evidence type="ECO:0000313" key="3">
    <source>
        <dbReference type="Proteomes" id="UP000287651"/>
    </source>
</evidence>
<accession>A0A426Z7Q1</accession>
<comment type="caution">
    <text evidence="2">The sequence shown here is derived from an EMBL/GenBank/DDBJ whole genome shotgun (WGS) entry which is preliminary data.</text>
</comment>
<keyword evidence="1" id="KW-0732">Signal</keyword>
<gene>
    <name evidence="2" type="ORF">B296_00006074</name>
</gene>
<protein>
    <submittedName>
        <fullName evidence="2">Uncharacterized protein</fullName>
    </submittedName>
</protein>